<reference evidence="3" key="2">
    <citation type="submission" date="2020-09" db="EMBL/GenBank/DDBJ databases">
        <authorList>
            <person name="Sun Q."/>
            <person name="Zhou Y."/>
        </authorList>
    </citation>
    <scope>NUCLEOTIDE SEQUENCE</scope>
    <source>
        <strain evidence="3">CGMCC 1.15448</strain>
    </source>
</reference>
<keyword evidence="1" id="KW-0812">Transmembrane</keyword>
<comment type="caution">
    <text evidence="3">The sequence shown here is derived from an EMBL/GenBank/DDBJ whole genome shotgun (WGS) entry which is preliminary data.</text>
</comment>
<name>A0A8J2XS05_9BACT</name>
<evidence type="ECO:0000256" key="2">
    <source>
        <dbReference type="SAM" id="SignalP"/>
    </source>
</evidence>
<gene>
    <name evidence="3" type="ORF">GCM10011511_13010</name>
</gene>
<keyword evidence="4" id="KW-1185">Reference proteome</keyword>
<feature type="transmembrane region" description="Helical" evidence="1">
    <location>
        <begin position="49"/>
        <end position="71"/>
    </location>
</feature>
<keyword evidence="1" id="KW-0472">Membrane</keyword>
<dbReference type="RefSeq" id="WP_188929720.1">
    <property type="nucleotide sequence ID" value="NZ_BMJC01000001.1"/>
</dbReference>
<proteinExistence type="predicted"/>
<dbReference type="Proteomes" id="UP000607559">
    <property type="component" value="Unassembled WGS sequence"/>
</dbReference>
<keyword evidence="1" id="KW-1133">Transmembrane helix</keyword>
<reference evidence="3" key="1">
    <citation type="journal article" date="2014" name="Int. J. Syst. Evol. Microbiol.">
        <title>Complete genome sequence of Corynebacterium casei LMG S-19264T (=DSM 44701T), isolated from a smear-ripened cheese.</title>
        <authorList>
            <consortium name="US DOE Joint Genome Institute (JGI-PGF)"/>
            <person name="Walter F."/>
            <person name="Albersmeier A."/>
            <person name="Kalinowski J."/>
            <person name="Ruckert C."/>
        </authorList>
    </citation>
    <scope>NUCLEOTIDE SEQUENCE</scope>
    <source>
        <strain evidence="3">CGMCC 1.15448</strain>
    </source>
</reference>
<accession>A0A8J2XS05</accession>
<sequence length="147" mass="16259">MKKIRPLFLLLITVGFLTSSSTVYSQSQCNLLQVSNASAVAHASAANYWFGVMELPFLFISVFFAFMTAYALRGGKFGKGMTFMAWGFLVMAVGHLHMQIEHYYGINIFKSLLGQMSGSIAWFIALIVTWGLSGLGFWSIYKASRGA</sequence>
<organism evidence="3 4">
    <name type="scientific">Puia dinghuensis</name>
    <dbReference type="NCBI Taxonomy" id="1792502"/>
    <lineage>
        <taxon>Bacteria</taxon>
        <taxon>Pseudomonadati</taxon>
        <taxon>Bacteroidota</taxon>
        <taxon>Chitinophagia</taxon>
        <taxon>Chitinophagales</taxon>
        <taxon>Chitinophagaceae</taxon>
        <taxon>Puia</taxon>
    </lineage>
</organism>
<feature type="signal peptide" evidence="2">
    <location>
        <begin position="1"/>
        <end position="25"/>
    </location>
</feature>
<protein>
    <submittedName>
        <fullName evidence="3">Uncharacterized protein</fullName>
    </submittedName>
</protein>
<evidence type="ECO:0000313" key="4">
    <source>
        <dbReference type="Proteomes" id="UP000607559"/>
    </source>
</evidence>
<feature type="chain" id="PRO_5035154888" evidence="2">
    <location>
        <begin position="26"/>
        <end position="147"/>
    </location>
</feature>
<evidence type="ECO:0000313" key="3">
    <source>
        <dbReference type="EMBL" id="GGA91092.1"/>
    </source>
</evidence>
<keyword evidence="2" id="KW-0732">Signal</keyword>
<dbReference type="EMBL" id="BMJC01000001">
    <property type="protein sequence ID" value="GGA91092.1"/>
    <property type="molecule type" value="Genomic_DNA"/>
</dbReference>
<feature type="transmembrane region" description="Helical" evidence="1">
    <location>
        <begin position="120"/>
        <end position="141"/>
    </location>
</feature>
<dbReference type="AlphaFoldDB" id="A0A8J2XS05"/>
<feature type="transmembrane region" description="Helical" evidence="1">
    <location>
        <begin position="83"/>
        <end position="100"/>
    </location>
</feature>
<evidence type="ECO:0000256" key="1">
    <source>
        <dbReference type="SAM" id="Phobius"/>
    </source>
</evidence>